<evidence type="ECO:0000256" key="1">
    <source>
        <dbReference type="ARBA" id="ARBA00004202"/>
    </source>
</evidence>
<keyword evidence="11" id="KW-1185">Reference proteome</keyword>
<comment type="similarity">
    <text evidence="2">Belongs to the ABC transporter superfamily.</text>
</comment>
<evidence type="ECO:0000256" key="7">
    <source>
        <dbReference type="ARBA" id="ARBA00022967"/>
    </source>
</evidence>
<dbReference type="Proteomes" id="UP000642910">
    <property type="component" value="Unassembled WGS sequence"/>
</dbReference>
<dbReference type="RefSeq" id="WP_067849571.1">
    <property type="nucleotide sequence ID" value="NZ_JADPKZ010000042.1"/>
</dbReference>
<comment type="caution">
    <text evidence="10">The sequence shown here is derived from an EMBL/GenBank/DDBJ whole genome shotgun (WGS) entry which is preliminary data.</text>
</comment>
<dbReference type="Gene3D" id="3.40.50.300">
    <property type="entry name" value="P-loop containing nucleotide triphosphate hydrolases"/>
    <property type="match status" value="1"/>
</dbReference>
<dbReference type="PROSITE" id="PS50893">
    <property type="entry name" value="ABC_TRANSPORTER_2"/>
    <property type="match status" value="1"/>
</dbReference>
<organism evidence="10 11">
    <name type="scientific">Alicyclobacillus mali</name>
    <name type="common">ex Roth et al. 2021</name>
    <dbReference type="NCBI Taxonomy" id="1123961"/>
    <lineage>
        <taxon>Bacteria</taxon>
        <taxon>Bacillati</taxon>
        <taxon>Bacillota</taxon>
        <taxon>Bacilli</taxon>
        <taxon>Bacillales</taxon>
        <taxon>Alicyclobacillaceae</taxon>
        <taxon>Alicyclobacillus</taxon>
    </lineage>
</organism>
<evidence type="ECO:0000256" key="8">
    <source>
        <dbReference type="ARBA" id="ARBA00023136"/>
    </source>
</evidence>
<dbReference type="EMBL" id="JADPKZ010000042">
    <property type="protein sequence ID" value="MBF8378223.1"/>
    <property type="molecule type" value="Genomic_DNA"/>
</dbReference>
<evidence type="ECO:0000313" key="10">
    <source>
        <dbReference type="EMBL" id="MBF8378223.1"/>
    </source>
</evidence>
<keyword evidence="5" id="KW-0547">Nucleotide-binding</keyword>
<dbReference type="SMART" id="SM00382">
    <property type="entry name" value="AAA"/>
    <property type="match status" value="1"/>
</dbReference>
<keyword evidence="7" id="KW-1278">Translocase</keyword>
<dbReference type="SUPFAM" id="SSF52540">
    <property type="entry name" value="P-loop containing nucleoside triphosphate hydrolases"/>
    <property type="match status" value="1"/>
</dbReference>
<dbReference type="PANTHER" id="PTHR43553">
    <property type="entry name" value="HEAVY METAL TRANSPORTER"/>
    <property type="match status" value="1"/>
</dbReference>
<keyword evidence="3" id="KW-0813">Transport</keyword>
<accession>A0ABS0F4J4</accession>
<name>A0ABS0F4J4_9BACL</name>
<comment type="subcellular location">
    <subcellularLocation>
        <location evidence="1">Cell membrane</location>
        <topology evidence="1">Peripheral membrane protein</topology>
    </subcellularLocation>
</comment>
<sequence>MRLQLEEVSFRYPRSNRWILKDLSATFEPGKLNAVIGLNGTGKTTLFDIIAGALPRPDGVLGAPSPERIVYQLQSVPLFNTLKGKDLVRLLMNIDHGATPSVGGFPHRLGLNERENALFERLWSTRLGAMSVGERRWLVTTCISSMDRDLYLFDEPTANVDPEARIRILFRLGKLAQRENTIVIMSTHHLHELQYVDSMVYLLHEGRIRFQGPYEAFVNQVDGEPHQNPDQIFHRLIEDT</sequence>
<dbReference type="InterPro" id="IPR050095">
    <property type="entry name" value="ECF_ABC_transporter_ATP-bd"/>
</dbReference>
<gene>
    <name evidence="10" type="ORF">IW967_10160</name>
</gene>
<evidence type="ECO:0000256" key="3">
    <source>
        <dbReference type="ARBA" id="ARBA00022448"/>
    </source>
</evidence>
<evidence type="ECO:0000259" key="9">
    <source>
        <dbReference type="PROSITE" id="PS50893"/>
    </source>
</evidence>
<dbReference type="Pfam" id="PF00005">
    <property type="entry name" value="ABC_tran"/>
    <property type="match status" value="1"/>
</dbReference>
<dbReference type="PANTHER" id="PTHR43553:SF27">
    <property type="entry name" value="ENERGY-COUPLING FACTOR TRANSPORTER ATP-BINDING PROTEIN ECFA2"/>
    <property type="match status" value="1"/>
</dbReference>
<reference evidence="10 11" key="1">
    <citation type="submission" date="2020-11" db="EMBL/GenBank/DDBJ databases">
        <title>Genomic insight of Alicyclobacillus mali FL 18 reveals a new arsenic-resistant strain, with potential in environmental biotechnology.</title>
        <authorList>
            <person name="Fiorentino G."/>
            <person name="Gallo G."/>
            <person name="Aulitto M."/>
        </authorList>
    </citation>
    <scope>NUCLEOTIDE SEQUENCE [LARGE SCALE GENOMIC DNA]</scope>
    <source>
        <strain evidence="10 11">FL 18</strain>
    </source>
</reference>
<evidence type="ECO:0000256" key="6">
    <source>
        <dbReference type="ARBA" id="ARBA00022840"/>
    </source>
</evidence>
<dbReference type="InterPro" id="IPR003439">
    <property type="entry name" value="ABC_transporter-like_ATP-bd"/>
</dbReference>
<keyword evidence="4" id="KW-1003">Cell membrane</keyword>
<evidence type="ECO:0000313" key="11">
    <source>
        <dbReference type="Proteomes" id="UP000642910"/>
    </source>
</evidence>
<dbReference type="InterPro" id="IPR027417">
    <property type="entry name" value="P-loop_NTPase"/>
</dbReference>
<evidence type="ECO:0000256" key="4">
    <source>
        <dbReference type="ARBA" id="ARBA00022475"/>
    </source>
</evidence>
<evidence type="ECO:0000256" key="5">
    <source>
        <dbReference type="ARBA" id="ARBA00022741"/>
    </source>
</evidence>
<feature type="domain" description="ABC transporter" evidence="9">
    <location>
        <begin position="3"/>
        <end position="230"/>
    </location>
</feature>
<protein>
    <submittedName>
        <fullName evidence="10">AAA family ATPase</fullName>
    </submittedName>
</protein>
<dbReference type="InterPro" id="IPR003593">
    <property type="entry name" value="AAA+_ATPase"/>
</dbReference>
<keyword evidence="8" id="KW-0472">Membrane</keyword>
<evidence type="ECO:0000256" key="2">
    <source>
        <dbReference type="ARBA" id="ARBA00005417"/>
    </source>
</evidence>
<keyword evidence="6" id="KW-0067">ATP-binding</keyword>
<proteinExistence type="inferred from homology"/>